<dbReference type="AlphaFoldDB" id="A0A1P8JXP5"/>
<dbReference type="STRING" id="1842727.RD110_16070"/>
<dbReference type="GO" id="GO:0006635">
    <property type="term" value="P:fatty acid beta-oxidation"/>
    <property type="evidence" value="ECO:0007669"/>
    <property type="project" value="TreeGrafter"/>
</dbReference>
<dbReference type="InterPro" id="IPR014748">
    <property type="entry name" value="Enoyl-CoA_hydra_C"/>
</dbReference>
<keyword evidence="2" id="KW-0456">Lyase</keyword>
<name>A0A1P8JXP5_9BURK</name>
<dbReference type="OrthoDB" id="5515649at2"/>
<dbReference type="RefSeq" id="WP_076200409.1">
    <property type="nucleotide sequence ID" value="NZ_CP019236.1"/>
</dbReference>
<evidence type="ECO:0000256" key="3">
    <source>
        <dbReference type="RuleBase" id="RU003707"/>
    </source>
</evidence>
<evidence type="ECO:0000313" key="5">
    <source>
        <dbReference type="Proteomes" id="UP000186609"/>
    </source>
</evidence>
<dbReference type="PANTHER" id="PTHR11941:SF133">
    <property type="entry name" value="1,2-EPOXYPHENYLACETYL-COA ISOMERASE"/>
    <property type="match status" value="1"/>
</dbReference>
<evidence type="ECO:0000313" key="4">
    <source>
        <dbReference type="EMBL" id="APW38530.1"/>
    </source>
</evidence>
<dbReference type="EMBL" id="CP019236">
    <property type="protein sequence ID" value="APW38530.1"/>
    <property type="molecule type" value="Genomic_DNA"/>
</dbReference>
<reference evidence="4 5" key="1">
    <citation type="submission" date="2017-01" db="EMBL/GenBank/DDBJ databases">
        <authorList>
            <person name="Mah S.A."/>
            <person name="Swanson W.J."/>
            <person name="Moy G.W."/>
            <person name="Vacquier V.D."/>
        </authorList>
    </citation>
    <scope>NUCLEOTIDE SEQUENCE [LARGE SCALE GENOMIC DNA]</scope>
    <source>
        <strain evidence="4 5">DCY110</strain>
    </source>
</reference>
<gene>
    <name evidence="4" type="ORF">RD110_16070</name>
</gene>
<dbReference type="NCBIfam" id="NF005700">
    <property type="entry name" value="PRK07511.1"/>
    <property type="match status" value="1"/>
</dbReference>
<dbReference type="Proteomes" id="UP000186609">
    <property type="component" value="Chromosome"/>
</dbReference>
<dbReference type="Gene3D" id="3.90.226.10">
    <property type="entry name" value="2-enoyl-CoA Hydratase, Chain A, domain 1"/>
    <property type="match status" value="1"/>
</dbReference>
<dbReference type="Gene3D" id="1.10.12.10">
    <property type="entry name" value="Lyase 2-enoyl-coa Hydratase, Chain A, domain 2"/>
    <property type="match status" value="1"/>
</dbReference>
<accession>A0A1P8JXP5</accession>
<dbReference type="NCBIfam" id="NF046063">
    <property type="entry name" value="oxepin_alt"/>
    <property type="match status" value="1"/>
</dbReference>
<organism evidence="4 5">
    <name type="scientific">Rhodoferax koreensis</name>
    <dbReference type="NCBI Taxonomy" id="1842727"/>
    <lineage>
        <taxon>Bacteria</taxon>
        <taxon>Pseudomonadati</taxon>
        <taxon>Pseudomonadota</taxon>
        <taxon>Betaproteobacteria</taxon>
        <taxon>Burkholderiales</taxon>
        <taxon>Comamonadaceae</taxon>
        <taxon>Rhodoferax</taxon>
    </lineage>
</organism>
<dbReference type="GO" id="GO:0016829">
    <property type="term" value="F:lyase activity"/>
    <property type="evidence" value="ECO:0007669"/>
    <property type="project" value="UniProtKB-KW"/>
</dbReference>
<comment type="similarity">
    <text evidence="1 3">Belongs to the enoyl-CoA hydratase/isomerase family.</text>
</comment>
<sequence length="259" mass="27206">MPAELKSISHGQTMVLTLSNPEHRNALGPEIYAAGVEALSVAESSPDVRSVVITGEGSTFCAGGNLLRLKESRALSPQVPAQSVESLHNWIEAIRTFPKPVIAAVEGAAAGAGFSLALACDLVVAARNAVFVMAYSNVALSPDGGASWSLSRALPRQLAAELLLLGERMPPERLHSLGLVNRLVDAGQALAEALALAERLNARAPNALASIKELVNDAPGNTLTQQLASERDHFVKNLFHANAGIGIDAFLNKQTPGYH</sequence>
<evidence type="ECO:0000256" key="1">
    <source>
        <dbReference type="ARBA" id="ARBA00005254"/>
    </source>
</evidence>
<protein>
    <submittedName>
        <fullName evidence="4">Enoyl-CoA hydratase</fullName>
    </submittedName>
</protein>
<dbReference type="InterPro" id="IPR018376">
    <property type="entry name" value="Enoyl-CoA_hyd/isom_CS"/>
</dbReference>
<dbReference type="InterPro" id="IPR029045">
    <property type="entry name" value="ClpP/crotonase-like_dom_sf"/>
</dbReference>
<dbReference type="KEGG" id="rhy:RD110_16070"/>
<dbReference type="PANTHER" id="PTHR11941">
    <property type="entry name" value="ENOYL-COA HYDRATASE-RELATED"/>
    <property type="match status" value="1"/>
</dbReference>
<dbReference type="InterPro" id="IPR001753">
    <property type="entry name" value="Enoyl-CoA_hydra/iso"/>
</dbReference>
<evidence type="ECO:0000256" key="2">
    <source>
        <dbReference type="ARBA" id="ARBA00023239"/>
    </source>
</evidence>
<dbReference type="SUPFAM" id="SSF52096">
    <property type="entry name" value="ClpP/crotonase"/>
    <property type="match status" value="1"/>
</dbReference>
<dbReference type="CDD" id="cd06558">
    <property type="entry name" value="crotonase-like"/>
    <property type="match status" value="1"/>
</dbReference>
<keyword evidence="5" id="KW-1185">Reference proteome</keyword>
<dbReference type="PROSITE" id="PS00166">
    <property type="entry name" value="ENOYL_COA_HYDRATASE"/>
    <property type="match status" value="1"/>
</dbReference>
<dbReference type="Pfam" id="PF00378">
    <property type="entry name" value="ECH_1"/>
    <property type="match status" value="1"/>
</dbReference>
<proteinExistence type="inferred from homology"/>